<dbReference type="EMBL" id="CADEBC010000088">
    <property type="protein sequence ID" value="CAB3222452.1"/>
    <property type="molecule type" value="Genomic_DNA"/>
</dbReference>
<evidence type="ECO:0000313" key="4">
    <source>
        <dbReference type="Proteomes" id="UP000494256"/>
    </source>
</evidence>
<reference evidence="3 4" key="1">
    <citation type="submission" date="2020-04" db="EMBL/GenBank/DDBJ databases">
        <authorList>
            <person name="Wallbank WR R."/>
            <person name="Pardo Diaz C."/>
            <person name="Kozak K."/>
            <person name="Martin S."/>
            <person name="Jiggins C."/>
            <person name="Moest M."/>
            <person name="Warren A I."/>
            <person name="Byers J.R.P. K."/>
            <person name="Montejo-Kovacevich G."/>
            <person name="Yen C E."/>
        </authorList>
    </citation>
    <scope>NUCLEOTIDE SEQUENCE [LARGE SCALE GENOMIC DNA]</scope>
</reference>
<gene>
    <name evidence="1" type="ORF">APLA_LOCUS1071</name>
    <name evidence="2" type="ORF">APLA_LOCUS5582</name>
</gene>
<evidence type="ECO:0000313" key="1">
    <source>
        <dbReference type="EMBL" id="CAB3222452.1"/>
    </source>
</evidence>
<protein>
    <submittedName>
        <fullName evidence="1">Uncharacterized protein</fullName>
    </submittedName>
</protein>
<dbReference type="EMBL" id="CADEBD010000289">
    <property type="protein sequence ID" value="CAB3232244.1"/>
    <property type="molecule type" value="Genomic_DNA"/>
</dbReference>
<dbReference type="OrthoDB" id="10445457at2759"/>
<accession>A0A8S0YW13</accession>
<name>A0A8S0YW13_ARCPL</name>
<keyword evidence="3" id="KW-1185">Reference proteome</keyword>
<organism evidence="1 3">
    <name type="scientific">Arctia plantaginis</name>
    <name type="common">Wood tiger moth</name>
    <name type="synonym">Phalaena plantaginis</name>
    <dbReference type="NCBI Taxonomy" id="874455"/>
    <lineage>
        <taxon>Eukaryota</taxon>
        <taxon>Metazoa</taxon>
        <taxon>Ecdysozoa</taxon>
        <taxon>Arthropoda</taxon>
        <taxon>Hexapoda</taxon>
        <taxon>Insecta</taxon>
        <taxon>Pterygota</taxon>
        <taxon>Neoptera</taxon>
        <taxon>Endopterygota</taxon>
        <taxon>Lepidoptera</taxon>
        <taxon>Glossata</taxon>
        <taxon>Ditrysia</taxon>
        <taxon>Noctuoidea</taxon>
        <taxon>Erebidae</taxon>
        <taxon>Arctiinae</taxon>
        <taxon>Arctia</taxon>
    </lineage>
</organism>
<dbReference type="AlphaFoldDB" id="A0A8S0YW13"/>
<dbReference type="Proteomes" id="UP000494106">
    <property type="component" value="Unassembled WGS sequence"/>
</dbReference>
<comment type="caution">
    <text evidence="1">The sequence shown here is derived from an EMBL/GenBank/DDBJ whole genome shotgun (WGS) entry which is preliminary data.</text>
</comment>
<dbReference type="Proteomes" id="UP000494256">
    <property type="component" value="Unassembled WGS sequence"/>
</dbReference>
<sequence length="76" mass="8873">MDINDKERKEILSLIKSGVSTELTAAAENKEAQVKEQKLRKYEDMIRHLQGFQDRLRDFKESGKEIIKLIDKKALL</sequence>
<evidence type="ECO:0000313" key="2">
    <source>
        <dbReference type="EMBL" id="CAB3232244.1"/>
    </source>
</evidence>
<evidence type="ECO:0000313" key="3">
    <source>
        <dbReference type="Proteomes" id="UP000494106"/>
    </source>
</evidence>
<proteinExistence type="predicted"/>